<accession>A0A9P0GCS1</accession>
<keyword evidence="9" id="KW-0406">Ion transport</keyword>
<keyword evidence="5 13" id="KW-0812">Transmembrane</keyword>
<dbReference type="PROSITE" id="PS51450">
    <property type="entry name" value="LRR"/>
    <property type="match status" value="2"/>
</dbReference>
<dbReference type="SUPFAM" id="SSF52058">
    <property type="entry name" value="L domain-like"/>
    <property type="match status" value="2"/>
</dbReference>
<evidence type="ECO:0000256" key="13">
    <source>
        <dbReference type="SAM" id="Phobius"/>
    </source>
</evidence>
<evidence type="ECO:0000256" key="2">
    <source>
        <dbReference type="ARBA" id="ARBA00022448"/>
    </source>
</evidence>
<evidence type="ECO:0000313" key="16">
    <source>
        <dbReference type="Proteomes" id="UP001153636"/>
    </source>
</evidence>
<dbReference type="PANTHER" id="PTHR46473">
    <property type="entry name" value="GH08155P"/>
    <property type="match status" value="1"/>
</dbReference>
<dbReference type="EMBL" id="OV651830">
    <property type="protein sequence ID" value="CAH1104752.1"/>
    <property type="molecule type" value="Genomic_DNA"/>
</dbReference>
<evidence type="ECO:0000256" key="8">
    <source>
        <dbReference type="ARBA" id="ARBA00022989"/>
    </source>
</evidence>
<evidence type="ECO:0000256" key="9">
    <source>
        <dbReference type="ARBA" id="ARBA00023065"/>
    </source>
</evidence>
<evidence type="ECO:0000256" key="12">
    <source>
        <dbReference type="ARBA" id="ARBA00023303"/>
    </source>
</evidence>
<dbReference type="InterPro" id="IPR051432">
    <property type="entry name" value="KCNMA1_auxiliary"/>
</dbReference>
<evidence type="ECO:0000256" key="14">
    <source>
        <dbReference type="SAM" id="SignalP"/>
    </source>
</evidence>
<feature type="chain" id="PRO_5040384475" evidence="14">
    <location>
        <begin position="19"/>
        <end position="680"/>
    </location>
</feature>
<keyword evidence="7" id="KW-0677">Repeat</keyword>
<dbReference type="InterPro" id="IPR032675">
    <property type="entry name" value="LRR_dom_sf"/>
</dbReference>
<comment type="subcellular location">
    <subcellularLocation>
        <location evidence="1">Cell membrane</location>
        <topology evidence="1">Single-pass membrane protein</topology>
    </subcellularLocation>
</comment>
<dbReference type="OrthoDB" id="28057at2759"/>
<proteinExistence type="predicted"/>
<keyword evidence="4" id="KW-0433">Leucine-rich repeat</keyword>
<evidence type="ECO:0000256" key="11">
    <source>
        <dbReference type="ARBA" id="ARBA00023157"/>
    </source>
</evidence>
<dbReference type="SMART" id="SM00369">
    <property type="entry name" value="LRR_TYP"/>
    <property type="match status" value="10"/>
</dbReference>
<dbReference type="Proteomes" id="UP001153636">
    <property type="component" value="Chromosome 18"/>
</dbReference>
<reference evidence="15" key="1">
    <citation type="submission" date="2022-01" db="EMBL/GenBank/DDBJ databases">
        <authorList>
            <person name="King R."/>
        </authorList>
    </citation>
    <scope>NUCLEOTIDE SEQUENCE</scope>
</reference>
<evidence type="ECO:0000256" key="1">
    <source>
        <dbReference type="ARBA" id="ARBA00004162"/>
    </source>
</evidence>
<keyword evidence="10 13" id="KW-0472">Membrane</keyword>
<keyword evidence="16" id="KW-1185">Reference proteome</keyword>
<evidence type="ECO:0000256" key="7">
    <source>
        <dbReference type="ARBA" id="ARBA00022737"/>
    </source>
</evidence>
<keyword evidence="11" id="KW-1015">Disulfide bond</keyword>
<dbReference type="GO" id="GO:0034220">
    <property type="term" value="P:monoatomic ion transmembrane transport"/>
    <property type="evidence" value="ECO:0007669"/>
    <property type="project" value="UniProtKB-KW"/>
</dbReference>
<keyword evidence="6 14" id="KW-0732">Signal</keyword>
<evidence type="ECO:0000256" key="6">
    <source>
        <dbReference type="ARBA" id="ARBA00022729"/>
    </source>
</evidence>
<evidence type="ECO:0000256" key="3">
    <source>
        <dbReference type="ARBA" id="ARBA00022475"/>
    </source>
</evidence>
<dbReference type="InterPro" id="IPR003591">
    <property type="entry name" value="Leu-rich_rpt_typical-subtyp"/>
</dbReference>
<dbReference type="PANTHER" id="PTHR46473:SF10">
    <property type="entry name" value="LD45603P-RELATED"/>
    <property type="match status" value="1"/>
</dbReference>
<dbReference type="PRINTS" id="PR00019">
    <property type="entry name" value="LEURICHRPT"/>
</dbReference>
<dbReference type="InterPro" id="IPR001611">
    <property type="entry name" value="Leu-rich_rpt"/>
</dbReference>
<dbReference type="Pfam" id="PF13855">
    <property type="entry name" value="LRR_8"/>
    <property type="match status" value="3"/>
</dbReference>
<gene>
    <name evidence="15" type="ORF">PSYICH_LOCUS5962</name>
</gene>
<organism evidence="15 16">
    <name type="scientific">Psylliodes chrysocephalus</name>
    <dbReference type="NCBI Taxonomy" id="3402493"/>
    <lineage>
        <taxon>Eukaryota</taxon>
        <taxon>Metazoa</taxon>
        <taxon>Ecdysozoa</taxon>
        <taxon>Arthropoda</taxon>
        <taxon>Hexapoda</taxon>
        <taxon>Insecta</taxon>
        <taxon>Pterygota</taxon>
        <taxon>Neoptera</taxon>
        <taxon>Endopterygota</taxon>
        <taxon>Coleoptera</taxon>
        <taxon>Polyphaga</taxon>
        <taxon>Cucujiformia</taxon>
        <taxon>Chrysomeloidea</taxon>
        <taxon>Chrysomelidae</taxon>
        <taxon>Galerucinae</taxon>
        <taxon>Alticini</taxon>
        <taxon>Psylliodes</taxon>
    </lineage>
</organism>
<keyword evidence="12" id="KW-0407">Ion channel</keyword>
<dbReference type="Gene3D" id="3.80.10.10">
    <property type="entry name" value="Ribonuclease Inhibitor"/>
    <property type="match status" value="4"/>
</dbReference>
<name>A0A9P0GCS1_9CUCU</name>
<keyword evidence="2" id="KW-0813">Transport</keyword>
<keyword evidence="8 13" id="KW-1133">Transmembrane helix</keyword>
<feature type="signal peptide" evidence="14">
    <location>
        <begin position="1"/>
        <end position="18"/>
    </location>
</feature>
<dbReference type="GO" id="GO:0005886">
    <property type="term" value="C:plasma membrane"/>
    <property type="evidence" value="ECO:0007669"/>
    <property type="project" value="UniProtKB-SubCell"/>
</dbReference>
<evidence type="ECO:0000256" key="5">
    <source>
        <dbReference type="ARBA" id="ARBA00022692"/>
    </source>
</evidence>
<protein>
    <submittedName>
        <fullName evidence="15">Uncharacterized protein</fullName>
    </submittedName>
</protein>
<dbReference type="AlphaFoldDB" id="A0A9P0GCS1"/>
<evidence type="ECO:0000256" key="10">
    <source>
        <dbReference type="ARBA" id="ARBA00023136"/>
    </source>
</evidence>
<evidence type="ECO:0000313" key="15">
    <source>
        <dbReference type="EMBL" id="CAH1104752.1"/>
    </source>
</evidence>
<evidence type="ECO:0000256" key="4">
    <source>
        <dbReference type="ARBA" id="ARBA00022614"/>
    </source>
</evidence>
<keyword evidence="3" id="KW-1003">Cell membrane</keyword>
<feature type="transmembrane region" description="Helical" evidence="13">
    <location>
        <begin position="631"/>
        <end position="655"/>
    </location>
</feature>
<sequence>MLNLIFTLIMFGVKVDSCANLCDCEKLPEQSLSCDSDNNTDLNVDQQNFLNAFNSDNIVKFPDIYSVQIKTCELYLNFSEIDLKWIKKVSLSDNNLTTVPVFITDFIGMHSLDLSRNEIESIDAKLFRTLNLKRLNLSSNSFYQINTSEFANLKKLTSLDLSNNELSFLENLLLLPSLQYLNLSNNKLKVLNGAGFNSLKLLQHLDVSRNQLVRIAFESIRLPNLARLFVAGNTQLGKSRDVFVFVGTGRKLQSLDASLTGLKQVPAALTHSIQSLNLTENLIRTINCGDLDDYPLLYSLDLSFNEINFVEEDSLGRLEFLSVLYIARNRLVEIPRRLPEKLKVLHLDINEIGRITKKDLRGLTVLEVLLLNDNNITVINEGAFSELISLVTLDLSRNPLINLQSGSFAGPLSLETLRLSSIEIISTNEDNPFPLAVPERLVKLDLSRSPGLARQFLSDTATLMAAKRLQELDLSGGNLENLKQDLQFFLPQLKVLRIGGNKFNSTEISSLKSWLCKATTTQKPIKSNIFKANTFEQSELSGNIKSEPAAKNANEFDEFPVNEVYYGGVMSNFSQNLAGSYNKNTPAIQQRHNELVRSSPDERAVDKLPDSIKWNVSEGEISMYTSEKKNYFYRSLFLVLSSAFVVFAISVLIILRLIRIRQPYVEDFEATDLPTISDIW</sequence>